<name>A0AAE3IMP8_9BACT</name>
<dbReference type="Proteomes" id="UP001209317">
    <property type="component" value="Unassembled WGS sequence"/>
</dbReference>
<evidence type="ECO:0000313" key="3">
    <source>
        <dbReference type="Proteomes" id="UP001209317"/>
    </source>
</evidence>
<keyword evidence="2" id="KW-0808">Transferase</keyword>
<proteinExistence type="predicted"/>
<accession>A0AAE3IMP8</accession>
<dbReference type="Pfam" id="PF13847">
    <property type="entry name" value="Methyltransf_31"/>
    <property type="match status" value="1"/>
</dbReference>
<dbReference type="EMBL" id="JAOTPL010000012">
    <property type="protein sequence ID" value="MCU7694734.1"/>
    <property type="molecule type" value="Genomic_DNA"/>
</dbReference>
<dbReference type="GO" id="GO:0008168">
    <property type="term" value="F:methyltransferase activity"/>
    <property type="evidence" value="ECO:0007669"/>
    <property type="project" value="UniProtKB-KW"/>
</dbReference>
<dbReference type="InterPro" id="IPR029063">
    <property type="entry name" value="SAM-dependent_MTases_sf"/>
</dbReference>
<dbReference type="GO" id="GO:0032259">
    <property type="term" value="P:methylation"/>
    <property type="evidence" value="ECO:0007669"/>
    <property type="project" value="UniProtKB-KW"/>
</dbReference>
<protein>
    <submittedName>
        <fullName evidence="2">Class I SAM-dependent methyltransferase</fullName>
    </submittedName>
</protein>
<dbReference type="PANTHER" id="PTHR43591">
    <property type="entry name" value="METHYLTRANSFERASE"/>
    <property type="match status" value="1"/>
</dbReference>
<reference evidence="2" key="1">
    <citation type="submission" date="2022-10" db="EMBL/GenBank/DDBJ databases">
        <authorList>
            <person name="Kim H.S."/>
            <person name="Kim J.-S."/>
            <person name="Suh M.K."/>
            <person name="Eom M.K."/>
            <person name="Lee J.-S."/>
        </authorList>
    </citation>
    <scope>NUCLEOTIDE SEQUENCE</scope>
    <source>
        <strain evidence="2">LIP-5</strain>
    </source>
</reference>
<dbReference type="Gene3D" id="3.40.50.150">
    <property type="entry name" value="Vaccinia Virus protein VP39"/>
    <property type="match status" value="1"/>
</dbReference>
<dbReference type="AlphaFoldDB" id="A0AAE3IMP8"/>
<gene>
    <name evidence="2" type="ORF">OD355_09430</name>
</gene>
<sequence length="268" mass="30662">MITMIADNNFIETNRNSWNKRTQEHFASGFYNVKGFLNGDTSLHPLDIDLLGDVKGKKILHLQCHFGMDSISLSRMGAKVTAADLSDEAIAKARHLAAKTGSDAEFICCNIFDLPDYLNDKFDIVYTSYGVINWYPDLDKWGALISRYLKPQGKFVMVEFHPVLWMFDTQFEKIEAAYSRDEPYITLSETYTNAAEKGLYEEVTWNHGLSKVLQALLNHELQIIQFEEYDYSPVNLFGKMTEANGKYRLKNKEGLIPILFSVVAKKQD</sequence>
<feature type="domain" description="Methyltransferase" evidence="1">
    <location>
        <begin position="55"/>
        <end position="166"/>
    </location>
</feature>
<keyword evidence="3" id="KW-1185">Reference proteome</keyword>
<dbReference type="CDD" id="cd02440">
    <property type="entry name" value="AdoMet_MTases"/>
    <property type="match status" value="1"/>
</dbReference>
<organism evidence="2 3">
    <name type="scientific">Haoranjiania flava</name>
    <dbReference type="NCBI Taxonomy" id="1856322"/>
    <lineage>
        <taxon>Bacteria</taxon>
        <taxon>Pseudomonadati</taxon>
        <taxon>Bacteroidota</taxon>
        <taxon>Chitinophagia</taxon>
        <taxon>Chitinophagales</taxon>
        <taxon>Chitinophagaceae</taxon>
        <taxon>Haoranjiania</taxon>
    </lineage>
</organism>
<keyword evidence="2" id="KW-0489">Methyltransferase</keyword>
<dbReference type="InterPro" id="IPR025714">
    <property type="entry name" value="Methyltranfer_dom"/>
</dbReference>
<dbReference type="RefSeq" id="WP_263038219.1">
    <property type="nucleotide sequence ID" value="NZ_JAOTPL010000012.1"/>
</dbReference>
<comment type="caution">
    <text evidence="2">The sequence shown here is derived from an EMBL/GenBank/DDBJ whole genome shotgun (WGS) entry which is preliminary data.</text>
</comment>
<evidence type="ECO:0000259" key="1">
    <source>
        <dbReference type="Pfam" id="PF13847"/>
    </source>
</evidence>
<dbReference type="SUPFAM" id="SSF53335">
    <property type="entry name" value="S-adenosyl-L-methionine-dependent methyltransferases"/>
    <property type="match status" value="1"/>
</dbReference>
<evidence type="ECO:0000313" key="2">
    <source>
        <dbReference type="EMBL" id="MCU7694734.1"/>
    </source>
</evidence>